<gene>
    <name evidence="1" type="ORF">CSCA_1332</name>
</gene>
<dbReference type="EMBL" id="CP009933">
    <property type="protein sequence ID" value="AKA68457.1"/>
    <property type="molecule type" value="Genomic_DNA"/>
</dbReference>
<dbReference type="AlphaFoldDB" id="A0A0E3M5H7"/>
<organism evidence="1 2">
    <name type="scientific">Clostridium scatologenes</name>
    <dbReference type="NCBI Taxonomy" id="1548"/>
    <lineage>
        <taxon>Bacteria</taxon>
        <taxon>Bacillati</taxon>
        <taxon>Bacillota</taxon>
        <taxon>Clostridia</taxon>
        <taxon>Eubacteriales</taxon>
        <taxon>Clostridiaceae</taxon>
        <taxon>Clostridium</taxon>
    </lineage>
</organism>
<dbReference type="HOGENOM" id="CLU_114444_0_0_9"/>
<dbReference type="STRING" id="1548.CSCA_1332"/>
<dbReference type="KEGG" id="csq:CSCA_1332"/>
<sequence length="194" mass="22606">MKKEIFLNMENQIFKGNVLDIGFENDGIIYNVCKEGSEDINVDYITGKEGEINVKNNFYDICILFFSFSSIWFKMNKKSFIKNIYNYLNKDGILYIWDIDKGYKKMFFGNINVTIPGNKIKQIKIKDLNIFKDNSKNNTVSVLQDYFDIIEGNVLNGIYYIKAKKKVKVKINAYKEESLQEGNERKDESSINSA</sequence>
<dbReference type="InterPro" id="IPR029063">
    <property type="entry name" value="SAM-dependent_MTases_sf"/>
</dbReference>
<dbReference type="RefSeq" id="WP_029161293.1">
    <property type="nucleotide sequence ID" value="NZ_CP009933.1"/>
</dbReference>
<evidence type="ECO:0008006" key="3">
    <source>
        <dbReference type="Google" id="ProtNLM"/>
    </source>
</evidence>
<accession>A0A0E3M5H7</accession>
<name>A0A0E3M5H7_CLOSL</name>
<dbReference type="SUPFAM" id="SSF53335">
    <property type="entry name" value="S-adenosyl-L-methionine-dependent methyltransferases"/>
    <property type="match status" value="1"/>
</dbReference>
<proteinExistence type="predicted"/>
<dbReference type="Gene3D" id="3.40.50.150">
    <property type="entry name" value="Vaccinia Virus protein VP39"/>
    <property type="match status" value="1"/>
</dbReference>
<reference evidence="1 2" key="1">
    <citation type="journal article" date="2015" name="J. Biotechnol.">
        <title>Complete genome sequence of a malodorant-producing acetogen, Clostridium scatologenes ATCC 25775(T).</title>
        <authorList>
            <person name="Zhu Z."/>
            <person name="Guo T."/>
            <person name="Zheng H."/>
            <person name="Song T."/>
            <person name="Ouyang P."/>
            <person name="Xie J."/>
        </authorList>
    </citation>
    <scope>NUCLEOTIDE SEQUENCE [LARGE SCALE GENOMIC DNA]</scope>
    <source>
        <strain evidence="1 2">ATCC 25775</strain>
    </source>
</reference>
<evidence type="ECO:0000313" key="2">
    <source>
        <dbReference type="Proteomes" id="UP000033115"/>
    </source>
</evidence>
<evidence type="ECO:0000313" key="1">
    <source>
        <dbReference type="EMBL" id="AKA68457.1"/>
    </source>
</evidence>
<protein>
    <recommendedName>
        <fullName evidence="3">Class I SAM-dependent methyltransferase</fullName>
    </recommendedName>
</protein>
<dbReference type="Proteomes" id="UP000033115">
    <property type="component" value="Chromosome"/>
</dbReference>
<keyword evidence="2" id="KW-1185">Reference proteome</keyword>